<proteinExistence type="inferred from homology"/>
<evidence type="ECO:0000256" key="5">
    <source>
        <dbReference type="ARBA" id="ARBA00023172"/>
    </source>
</evidence>
<organism evidence="7 8">
    <name type="scientific">Aerophototrophica crusticola</name>
    <dbReference type="NCBI Taxonomy" id="1709002"/>
    <lineage>
        <taxon>Bacteria</taxon>
        <taxon>Pseudomonadati</taxon>
        <taxon>Pseudomonadota</taxon>
        <taxon>Alphaproteobacteria</taxon>
        <taxon>Rhodospirillales</taxon>
        <taxon>Rhodospirillaceae</taxon>
        <taxon>Aerophototrophica</taxon>
    </lineage>
</organism>
<name>A0A858RBW2_9PROT</name>
<comment type="function">
    <text evidence="1">Involved in DNA recombination.</text>
</comment>
<evidence type="ECO:0000256" key="1">
    <source>
        <dbReference type="ARBA" id="ARBA00003416"/>
    </source>
</evidence>
<dbReference type="PANTHER" id="PTHR30563:SF0">
    <property type="entry name" value="DNA RECOMBINATION PROTEIN RMUC"/>
    <property type="match status" value="1"/>
</dbReference>
<reference evidence="7" key="1">
    <citation type="submission" date="2020-04" db="EMBL/GenBank/DDBJ databases">
        <title>A desert anoxygenic phototrophic bacterium fixes CO2 using RubisCO under aerobic conditions.</title>
        <authorList>
            <person name="Tang K."/>
        </authorList>
    </citation>
    <scope>NUCLEOTIDE SEQUENCE [LARGE SCALE GENOMIC DNA]</scope>
    <source>
        <strain evidence="7">MIMtkB3</strain>
    </source>
</reference>
<keyword evidence="4 6" id="KW-0175">Coiled coil</keyword>
<accession>A0A858RBW2</accession>
<comment type="similarity">
    <text evidence="2">Belongs to the RmuC family.</text>
</comment>
<keyword evidence="5" id="KW-0233">DNA recombination</keyword>
<dbReference type="GO" id="GO:0006310">
    <property type="term" value="P:DNA recombination"/>
    <property type="evidence" value="ECO:0007669"/>
    <property type="project" value="UniProtKB-KW"/>
</dbReference>
<dbReference type="AlphaFoldDB" id="A0A858RBW2"/>
<dbReference type="KEGG" id="acru:HHL28_14565"/>
<dbReference type="InterPro" id="IPR003798">
    <property type="entry name" value="DNA_recombination_RmuC"/>
</dbReference>
<dbReference type="EMBL" id="CP051775">
    <property type="protein sequence ID" value="QJE74908.1"/>
    <property type="molecule type" value="Genomic_DNA"/>
</dbReference>
<feature type="coiled-coil region" evidence="6">
    <location>
        <begin position="13"/>
        <end position="110"/>
    </location>
</feature>
<evidence type="ECO:0000256" key="2">
    <source>
        <dbReference type="ARBA" id="ARBA00009840"/>
    </source>
</evidence>
<protein>
    <recommendedName>
        <fullName evidence="3">DNA recombination protein RmuC homolog</fullName>
    </recommendedName>
</protein>
<evidence type="ECO:0000313" key="7">
    <source>
        <dbReference type="EMBL" id="QJE74908.1"/>
    </source>
</evidence>
<evidence type="ECO:0000256" key="6">
    <source>
        <dbReference type="SAM" id="Coils"/>
    </source>
</evidence>
<dbReference type="Pfam" id="PF02646">
    <property type="entry name" value="RmuC"/>
    <property type="match status" value="1"/>
</dbReference>
<dbReference type="Proteomes" id="UP000501891">
    <property type="component" value="Chromosome"/>
</dbReference>
<evidence type="ECO:0000256" key="4">
    <source>
        <dbReference type="ARBA" id="ARBA00023054"/>
    </source>
</evidence>
<evidence type="ECO:0000313" key="8">
    <source>
        <dbReference type="Proteomes" id="UP000501891"/>
    </source>
</evidence>
<keyword evidence="8" id="KW-1185">Reference proteome</keyword>
<gene>
    <name evidence="7" type="primary">rmuC</name>
    <name evidence="7" type="ORF">HHL28_14565</name>
</gene>
<evidence type="ECO:0000256" key="3">
    <source>
        <dbReference type="ARBA" id="ARBA00021840"/>
    </source>
</evidence>
<sequence>MAARVQGALEAERSALLAEKELVLRQNDDLRDELVHRDGLLAEIRAALAEEQVARASAEAQADRVPGLERQVQALRDDLSQARERAERLAMALEKDRAQAAEKLALLDKAQAAMADAFKALSSEALRRNNESFLDLARTQLETFQQAAKGDLDLRQQAIGELVVPVREKLDRFDQAIQSLEQARIGAYAELKTQVATLVDSQGQLRAETSNLVRALRSPAARGRWGEIQLRRVVEMAGMLDHCDFYEQASVDGGDQGRLRPDLLVRLPGGKTIVVDAKAPLEAFLDAVNAPDDATRNSQMARHARHIRDHMKGLGEKRYWGQFEEAPEFVVLFLPGENFFSAALEQDPALIEAGIDQSVIPATPTTLIALLRAVSYGWRQEKLAENAREISVLGKEMYERLSVMADHMQKLGKGLGSAVDCYNRTVSSLETRVLVTARKFKELKAAPESAELPDLAPLDQAPRSVQALELPMLGGVE</sequence>
<dbReference type="PANTHER" id="PTHR30563">
    <property type="entry name" value="DNA RECOMBINATION PROTEIN RMUC"/>
    <property type="match status" value="1"/>
</dbReference>